<evidence type="ECO:0000256" key="1">
    <source>
        <dbReference type="ARBA" id="ARBA00001974"/>
    </source>
</evidence>
<keyword evidence="3" id="KW-0285">Flavoprotein</keyword>
<name>A0A2A3JZ73_9RHOB</name>
<dbReference type="SUPFAM" id="SSF51905">
    <property type="entry name" value="FAD/NAD(P)-binding domain"/>
    <property type="match status" value="1"/>
</dbReference>
<dbReference type="GO" id="GO:0046168">
    <property type="term" value="P:glycerol-3-phosphate catabolic process"/>
    <property type="evidence" value="ECO:0007669"/>
    <property type="project" value="TreeGrafter"/>
</dbReference>
<dbReference type="InterPro" id="IPR038299">
    <property type="entry name" value="DAO_C_sf"/>
</dbReference>
<dbReference type="Pfam" id="PF16901">
    <property type="entry name" value="DAO_C"/>
    <property type="match status" value="1"/>
</dbReference>
<evidence type="ECO:0000256" key="5">
    <source>
        <dbReference type="ARBA" id="ARBA00023002"/>
    </source>
</evidence>
<dbReference type="GO" id="GO:0004368">
    <property type="term" value="F:glycerol-3-phosphate dehydrogenase (quinone) activity"/>
    <property type="evidence" value="ECO:0007669"/>
    <property type="project" value="InterPro"/>
</dbReference>
<dbReference type="InterPro" id="IPR036188">
    <property type="entry name" value="FAD/NAD-bd_sf"/>
</dbReference>
<reference evidence="8" key="1">
    <citation type="submission" date="2017-09" db="EMBL/GenBank/DDBJ databases">
        <title>Yangia sp. SAOS 153D whole genome sequencing.</title>
        <authorList>
            <person name="Verma A."/>
            <person name="Krishnamurthi S."/>
        </authorList>
    </citation>
    <scope>NUCLEOTIDE SEQUENCE [LARGE SCALE GENOMIC DNA]</scope>
    <source>
        <strain evidence="8">SAOS 153D</strain>
    </source>
</reference>
<dbReference type="InterPro" id="IPR031656">
    <property type="entry name" value="DAO_C"/>
</dbReference>
<evidence type="ECO:0000259" key="6">
    <source>
        <dbReference type="Pfam" id="PF01266"/>
    </source>
</evidence>
<comment type="cofactor">
    <cofactor evidence="1">
        <name>FAD</name>
        <dbReference type="ChEBI" id="CHEBI:57692"/>
    </cofactor>
</comment>
<keyword evidence="4" id="KW-0274">FAD</keyword>
<protein>
    <submittedName>
        <fullName evidence="8">Glycerol-3-phosphate dehydrogenase</fullName>
    </submittedName>
</protein>
<dbReference type="InterPro" id="IPR000447">
    <property type="entry name" value="G3P_DH_FAD-dep"/>
</dbReference>
<dbReference type="OrthoDB" id="9766796at2"/>
<proteinExistence type="inferred from homology"/>
<organism evidence="8">
    <name type="scientific">Alloyangia mangrovi</name>
    <dbReference type="NCBI Taxonomy" id="1779329"/>
    <lineage>
        <taxon>Bacteria</taxon>
        <taxon>Pseudomonadati</taxon>
        <taxon>Pseudomonadota</taxon>
        <taxon>Alphaproteobacteria</taxon>
        <taxon>Rhodobacterales</taxon>
        <taxon>Roseobacteraceae</taxon>
        <taxon>Alloyangia</taxon>
    </lineage>
</organism>
<dbReference type="Gene3D" id="3.50.50.60">
    <property type="entry name" value="FAD/NAD(P)-binding domain"/>
    <property type="match status" value="2"/>
</dbReference>
<dbReference type="Pfam" id="PF01266">
    <property type="entry name" value="DAO"/>
    <property type="match status" value="1"/>
</dbReference>
<evidence type="ECO:0000256" key="3">
    <source>
        <dbReference type="ARBA" id="ARBA00022630"/>
    </source>
</evidence>
<comment type="caution">
    <text evidence="8">The sequence shown here is derived from an EMBL/GenBank/DDBJ whole genome shotgun (WGS) entry which is preliminary data.</text>
</comment>
<comment type="similarity">
    <text evidence="2">Belongs to the FAD-dependent glycerol-3-phosphate dehydrogenase family.</text>
</comment>
<evidence type="ECO:0000259" key="7">
    <source>
        <dbReference type="Pfam" id="PF16901"/>
    </source>
</evidence>
<feature type="domain" description="FAD dependent oxidoreductase" evidence="6">
    <location>
        <begin position="19"/>
        <end position="374"/>
    </location>
</feature>
<dbReference type="Gene3D" id="3.30.9.10">
    <property type="entry name" value="D-Amino Acid Oxidase, subunit A, domain 2"/>
    <property type="match status" value="2"/>
</dbReference>
<dbReference type="PANTHER" id="PTHR11985">
    <property type="entry name" value="GLYCEROL-3-PHOSPHATE DEHYDROGENASE"/>
    <property type="match status" value="1"/>
</dbReference>
<keyword evidence="5" id="KW-0560">Oxidoreductase</keyword>
<dbReference type="EMBL" id="NTHN01000040">
    <property type="protein sequence ID" value="PBD20495.1"/>
    <property type="molecule type" value="Genomic_DNA"/>
</dbReference>
<sequence>MPLERHDSFDKIRENARFDVLVVGGGINGLGVYRELALQGLRVLLVERNDFCSGCSAAPSRMIHGGLRYLENGEFGLVKESLAERDALLRNAPHLVRPLPTTIPLSSVFSGMLNAAAGFLGQSGKPARRGALPVKIGLTLYDLVTRRRRALPPHKFRKGRATHAKWPALSAEVRCSASYHDAWISYPERLGLELVLDTARMAPESLALNYAEITRDGDQFRLTDRETGDTLPVAARLVVNAAGAWLDEVRRDLGDAAQNDTPMVSGTKGSHLILDNPALHAALGGHMIFFENSDGRVCIIFPYLGKVLAGSTDIRVETPTRTACTEPERRYILEAVGRVFPDLPLAEQDIVFSYSGIRPLPQSNHAFTGRISRGHFTHRIDGVVPQICMVGGKWTTFRAFAEQTTDVVLAELGHKRVAHTGTLPIGGGRNFPGSAALAQELRQRFDISEERARRMAETYGSLANDVLAFCAARADDQLLASSGTLTAAEIAWMTAQERALHLSDVVLRRSDLAITGQISTELIDGIADAMGRALEWTAQQRAAEIEALRQELHRYHGVSPQVLDQRSTQRRTECALAARPA</sequence>
<dbReference type="Gene3D" id="1.10.8.870">
    <property type="entry name" value="Alpha-glycerophosphate oxidase, cap domain"/>
    <property type="match status" value="1"/>
</dbReference>
<accession>A0A2A3JZ73</accession>
<evidence type="ECO:0000313" key="8">
    <source>
        <dbReference type="EMBL" id="PBD20495.1"/>
    </source>
</evidence>
<gene>
    <name evidence="8" type="ORF">CLG85_03700</name>
</gene>
<dbReference type="PRINTS" id="PR01001">
    <property type="entry name" value="FADG3PDH"/>
</dbReference>
<evidence type="ECO:0000256" key="2">
    <source>
        <dbReference type="ARBA" id="ARBA00007330"/>
    </source>
</evidence>
<feature type="domain" description="Alpha-glycerophosphate oxidase C-terminal" evidence="7">
    <location>
        <begin position="419"/>
        <end position="541"/>
    </location>
</feature>
<evidence type="ECO:0000256" key="4">
    <source>
        <dbReference type="ARBA" id="ARBA00022827"/>
    </source>
</evidence>
<dbReference type="AlphaFoldDB" id="A0A2A3JZ73"/>
<dbReference type="PANTHER" id="PTHR11985:SF15">
    <property type="entry name" value="GLYCEROL-3-PHOSPHATE DEHYDROGENASE, MITOCHONDRIAL"/>
    <property type="match status" value="1"/>
</dbReference>
<dbReference type="InterPro" id="IPR006076">
    <property type="entry name" value="FAD-dep_OxRdtase"/>
</dbReference>